<evidence type="ECO:0000313" key="2">
    <source>
        <dbReference type="Proteomes" id="UP000054549"/>
    </source>
</evidence>
<dbReference type="Proteomes" id="UP000054549">
    <property type="component" value="Unassembled WGS sequence"/>
</dbReference>
<sequence>MGSGRIDKFGLADAGNPAATCFTFYSPKYAWEVSVLDSSSLEQGVNTIWRHTVIHEDTRQGGG</sequence>
<protein>
    <submittedName>
        <fullName evidence="1">Uncharacterized protein</fullName>
    </submittedName>
</protein>
<name>A0A0C2TB20_AMAMK</name>
<dbReference type="AlphaFoldDB" id="A0A0C2TB20"/>
<dbReference type="InParanoid" id="A0A0C2TB20"/>
<organism evidence="1 2">
    <name type="scientific">Amanita muscaria (strain Koide BX008)</name>
    <dbReference type="NCBI Taxonomy" id="946122"/>
    <lineage>
        <taxon>Eukaryota</taxon>
        <taxon>Fungi</taxon>
        <taxon>Dikarya</taxon>
        <taxon>Basidiomycota</taxon>
        <taxon>Agaricomycotina</taxon>
        <taxon>Agaricomycetes</taxon>
        <taxon>Agaricomycetidae</taxon>
        <taxon>Agaricales</taxon>
        <taxon>Pluteineae</taxon>
        <taxon>Amanitaceae</taxon>
        <taxon>Amanita</taxon>
    </lineage>
</organism>
<keyword evidence="2" id="KW-1185">Reference proteome</keyword>
<dbReference type="HOGENOM" id="CLU_2885310_0_0_1"/>
<gene>
    <name evidence="1" type="ORF">M378DRAFT_163882</name>
</gene>
<proteinExistence type="predicted"/>
<reference evidence="1 2" key="1">
    <citation type="submission" date="2014-04" db="EMBL/GenBank/DDBJ databases">
        <title>Evolutionary Origins and Diversification of the Mycorrhizal Mutualists.</title>
        <authorList>
            <consortium name="DOE Joint Genome Institute"/>
            <consortium name="Mycorrhizal Genomics Consortium"/>
            <person name="Kohler A."/>
            <person name="Kuo A."/>
            <person name="Nagy L.G."/>
            <person name="Floudas D."/>
            <person name="Copeland A."/>
            <person name="Barry K.W."/>
            <person name="Cichocki N."/>
            <person name="Veneault-Fourrey C."/>
            <person name="LaButti K."/>
            <person name="Lindquist E.A."/>
            <person name="Lipzen A."/>
            <person name="Lundell T."/>
            <person name="Morin E."/>
            <person name="Murat C."/>
            <person name="Riley R."/>
            <person name="Ohm R."/>
            <person name="Sun H."/>
            <person name="Tunlid A."/>
            <person name="Henrissat B."/>
            <person name="Grigoriev I.V."/>
            <person name="Hibbett D.S."/>
            <person name="Martin F."/>
        </authorList>
    </citation>
    <scope>NUCLEOTIDE SEQUENCE [LARGE SCALE GENOMIC DNA]</scope>
    <source>
        <strain evidence="1 2">Koide BX008</strain>
    </source>
</reference>
<evidence type="ECO:0000313" key="1">
    <source>
        <dbReference type="EMBL" id="KIL63924.1"/>
    </source>
</evidence>
<dbReference type="EMBL" id="KN818254">
    <property type="protein sequence ID" value="KIL63924.1"/>
    <property type="molecule type" value="Genomic_DNA"/>
</dbReference>
<accession>A0A0C2TB20</accession>